<dbReference type="EMBL" id="BARU01038587">
    <property type="protein sequence ID" value="GAH86268.1"/>
    <property type="molecule type" value="Genomic_DNA"/>
</dbReference>
<dbReference type="SUPFAM" id="SSF49265">
    <property type="entry name" value="Fibronectin type III"/>
    <property type="match status" value="1"/>
</dbReference>
<dbReference type="InterPro" id="IPR036116">
    <property type="entry name" value="FN3_sf"/>
</dbReference>
<evidence type="ECO:0000313" key="1">
    <source>
        <dbReference type="EMBL" id="GAH86268.1"/>
    </source>
</evidence>
<sequence length="91" mass="10454">LTAVQNAKLSKAGNKTIQLTWDTAYAGDHPIKWYEIWRNDTRIGEVEHKPQVSLEPFRFEDSPDALMNYEYKVVTVDTKNNKAETESLVVV</sequence>
<gene>
    <name evidence="1" type="ORF">S03H2_59945</name>
</gene>
<protein>
    <recommendedName>
        <fullName evidence="2">Fibronectin type-III domain-containing protein</fullName>
    </recommendedName>
</protein>
<dbReference type="AlphaFoldDB" id="X1KWA9"/>
<accession>X1KWA9</accession>
<name>X1KWA9_9ZZZZ</name>
<evidence type="ECO:0008006" key="2">
    <source>
        <dbReference type="Google" id="ProtNLM"/>
    </source>
</evidence>
<dbReference type="InterPro" id="IPR013783">
    <property type="entry name" value="Ig-like_fold"/>
</dbReference>
<organism evidence="1">
    <name type="scientific">marine sediment metagenome</name>
    <dbReference type="NCBI Taxonomy" id="412755"/>
    <lineage>
        <taxon>unclassified sequences</taxon>
        <taxon>metagenomes</taxon>
        <taxon>ecological metagenomes</taxon>
    </lineage>
</organism>
<reference evidence="1" key="1">
    <citation type="journal article" date="2014" name="Front. Microbiol.">
        <title>High frequency of phylogenetically diverse reductive dehalogenase-homologous genes in deep subseafloor sedimentary metagenomes.</title>
        <authorList>
            <person name="Kawai M."/>
            <person name="Futagami T."/>
            <person name="Toyoda A."/>
            <person name="Takaki Y."/>
            <person name="Nishi S."/>
            <person name="Hori S."/>
            <person name="Arai W."/>
            <person name="Tsubouchi T."/>
            <person name="Morono Y."/>
            <person name="Uchiyama I."/>
            <person name="Ito T."/>
            <person name="Fujiyama A."/>
            <person name="Inagaki F."/>
            <person name="Takami H."/>
        </authorList>
    </citation>
    <scope>NUCLEOTIDE SEQUENCE</scope>
    <source>
        <strain evidence="1">Expedition CK06-06</strain>
    </source>
</reference>
<dbReference type="Gene3D" id="2.60.40.10">
    <property type="entry name" value="Immunoglobulins"/>
    <property type="match status" value="1"/>
</dbReference>
<comment type="caution">
    <text evidence="1">The sequence shown here is derived from an EMBL/GenBank/DDBJ whole genome shotgun (WGS) entry which is preliminary data.</text>
</comment>
<proteinExistence type="predicted"/>
<feature type="non-terminal residue" evidence="1">
    <location>
        <position position="1"/>
    </location>
</feature>